<dbReference type="SUPFAM" id="SSF49464">
    <property type="entry name" value="Carboxypeptidase regulatory domain-like"/>
    <property type="match status" value="1"/>
</dbReference>
<evidence type="ECO:0000313" key="9">
    <source>
        <dbReference type="EMBL" id="TCS85851.1"/>
    </source>
</evidence>
<dbReference type="OrthoDB" id="9768177at2"/>
<feature type="domain" description="TonB-dependent receptor plug" evidence="8">
    <location>
        <begin position="115"/>
        <end position="219"/>
    </location>
</feature>
<sequence>MRNVLTVLAFLCFFTQYGYGQERTVSGRVVGAADSLPVPGVSVTVQGSSIGTATDLEGNYTISVPGNEAVLLFSFLGMTTVQETVGDRSVINVVLAPAASQLDEVVVIGYGTAVKRDLTGSIVSIDGSEVADKPATNPVASLQGKVAGVHITNSGRPGAEPDIRIRGTNTIHGIKPLYVVDGILNDNIDYLNPSDIESIEILKDPSSLAIFGVRGANGVIAITTKQAKAGELNFNFNSTVGFKQVSDPMDMTDAAGFKMLYDEQLVNDGATPYNYEKWTANTDWQDEIFQKGILNYNHLSVSGATEKNKFYMGLGYTTEQGMIKHEQLNKITLSLNDELQLNENLRVGINFNGYRSELPQNREVDAAIRAAPIAPVFHEESGLYHTLPDFQRAQIWNPMVNVELRKNTLISRQYRAVGSVFAEVDFLEDFTFRAAFLADYGFNQSRSYSPLINVYNPDIAGDGIDHLVETTSVNQSQDIYTKVQSDWLLTYKNSFNDHNLTAMAGWTSYYNSFEGTSGHRTQGDGRPIPNEPRFWYVDIGDSDTQTGTGSAWERANLSFLSRVLYNYKYKYLLNLSYRRDGSSGFLPENPKRWQNFASVGAAWVVSEEDFMKSQSTVNLLKLKGSWGLLGNQNTGDQYRYPAYPLLVPGNSAVFGDDVVPAYEPDYIADPNLHWESVYAWEAGFELNAFKNRLYVEAVWYDKKTEDILVTVPGTLGSRPGLSNVGSISNHGLELAASWNQELGEDLSLSVSGNFTTVDNEVLDLVSEGYEIFNGISRTAIGYPIGYFYGYISDGIYQTDTEIRQSPTNQINEVKPGDIKYRDVNGDGNITQDDRTLIGNPTPDFTYGIALSLNYRGFDVSADFTGVYGNELFRDWNRGSFSQFNFQEHMLDRWHGAGTSNWEPLISSRSNNRLVSTYYIEDGSFFRVRNIQLGYNLNRQTLEKLGLKALRIYLNAQNPWTFTNSTGYTPEIGGSSTSFGIDNGTYPVPAIYTLGVNLNF</sequence>
<dbReference type="InterPro" id="IPR012910">
    <property type="entry name" value="Plug_dom"/>
</dbReference>
<proteinExistence type="inferred from homology"/>
<comment type="subcellular location">
    <subcellularLocation>
        <location evidence="1 7">Cell outer membrane</location>
        <topology evidence="1 7">Multi-pass membrane protein</topology>
    </subcellularLocation>
</comment>
<dbReference type="Pfam" id="PF13715">
    <property type="entry name" value="CarbopepD_reg_2"/>
    <property type="match status" value="1"/>
</dbReference>
<dbReference type="NCBIfam" id="TIGR04056">
    <property type="entry name" value="OMP_RagA_SusC"/>
    <property type="match status" value="1"/>
</dbReference>
<dbReference type="InterPro" id="IPR023996">
    <property type="entry name" value="TonB-dep_OMP_SusC/RagA"/>
</dbReference>
<dbReference type="InterPro" id="IPR037066">
    <property type="entry name" value="Plug_dom_sf"/>
</dbReference>
<name>A0A4R3KN29_9SPHI</name>
<gene>
    <name evidence="9" type="ORF">EDD80_11049</name>
</gene>
<keyword evidence="6 7" id="KW-0998">Cell outer membrane</keyword>
<evidence type="ECO:0000256" key="3">
    <source>
        <dbReference type="ARBA" id="ARBA00022452"/>
    </source>
</evidence>
<dbReference type="GO" id="GO:0009279">
    <property type="term" value="C:cell outer membrane"/>
    <property type="evidence" value="ECO:0007669"/>
    <property type="project" value="UniProtKB-SubCell"/>
</dbReference>
<evidence type="ECO:0000259" key="8">
    <source>
        <dbReference type="Pfam" id="PF07715"/>
    </source>
</evidence>
<dbReference type="EMBL" id="SMAD01000010">
    <property type="protein sequence ID" value="TCS85851.1"/>
    <property type="molecule type" value="Genomic_DNA"/>
</dbReference>
<dbReference type="Proteomes" id="UP000295807">
    <property type="component" value="Unassembled WGS sequence"/>
</dbReference>
<reference evidence="9 10" key="1">
    <citation type="submission" date="2019-03" db="EMBL/GenBank/DDBJ databases">
        <title>Genomic Encyclopedia of Type Strains, Phase IV (KMG-IV): sequencing the most valuable type-strain genomes for metagenomic binning, comparative biology and taxonomic classification.</title>
        <authorList>
            <person name="Goeker M."/>
        </authorList>
    </citation>
    <scope>NUCLEOTIDE SEQUENCE [LARGE SCALE GENOMIC DNA]</scope>
    <source>
        <strain evidence="9 10">DSM 21100</strain>
    </source>
</reference>
<dbReference type="Gene3D" id="2.40.170.20">
    <property type="entry name" value="TonB-dependent receptor, beta-barrel domain"/>
    <property type="match status" value="1"/>
</dbReference>
<evidence type="ECO:0000256" key="2">
    <source>
        <dbReference type="ARBA" id="ARBA00022448"/>
    </source>
</evidence>
<dbReference type="PROSITE" id="PS52016">
    <property type="entry name" value="TONB_DEPENDENT_REC_3"/>
    <property type="match status" value="1"/>
</dbReference>
<keyword evidence="2 7" id="KW-0813">Transport</keyword>
<evidence type="ECO:0000256" key="6">
    <source>
        <dbReference type="ARBA" id="ARBA00023237"/>
    </source>
</evidence>
<keyword evidence="3 7" id="KW-1134">Transmembrane beta strand</keyword>
<keyword evidence="5 7" id="KW-0472">Membrane</keyword>
<dbReference type="InterPro" id="IPR036942">
    <property type="entry name" value="Beta-barrel_TonB_sf"/>
</dbReference>
<accession>A0A4R3KN29</accession>
<dbReference type="RefSeq" id="WP_132129971.1">
    <property type="nucleotide sequence ID" value="NZ_CP042432.1"/>
</dbReference>
<evidence type="ECO:0000256" key="7">
    <source>
        <dbReference type="PROSITE-ProRule" id="PRU01360"/>
    </source>
</evidence>
<evidence type="ECO:0000256" key="5">
    <source>
        <dbReference type="ARBA" id="ARBA00023136"/>
    </source>
</evidence>
<dbReference type="AlphaFoldDB" id="A0A4R3KN29"/>
<comment type="similarity">
    <text evidence="7">Belongs to the TonB-dependent receptor family.</text>
</comment>
<keyword evidence="10" id="KW-1185">Reference proteome</keyword>
<dbReference type="Gene3D" id="2.170.130.10">
    <property type="entry name" value="TonB-dependent receptor, plug domain"/>
    <property type="match status" value="1"/>
</dbReference>
<keyword evidence="4 7" id="KW-0812">Transmembrane</keyword>
<comment type="caution">
    <text evidence="9">The sequence shown here is derived from an EMBL/GenBank/DDBJ whole genome shotgun (WGS) entry which is preliminary data.</text>
</comment>
<protein>
    <submittedName>
        <fullName evidence="9">TonB-linked SusC/RagA family outer membrane protein</fullName>
    </submittedName>
</protein>
<dbReference type="SUPFAM" id="SSF56935">
    <property type="entry name" value="Porins"/>
    <property type="match status" value="1"/>
</dbReference>
<dbReference type="NCBIfam" id="TIGR04057">
    <property type="entry name" value="SusC_RagA_signa"/>
    <property type="match status" value="1"/>
</dbReference>
<dbReference type="Gene3D" id="2.60.40.1120">
    <property type="entry name" value="Carboxypeptidase-like, regulatory domain"/>
    <property type="match status" value="1"/>
</dbReference>
<dbReference type="InterPro" id="IPR039426">
    <property type="entry name" value="TonB-dep_rcpt-like"/>
</dbReference>
<dbReference type="Pfam" id="PF07715">
    <property type="entry name" value="Plug"/>
    <property type="match status" value="1"/>
</dbReference>
<organism evidence="9 10">
    <name type="scientific">Anseongella ginsenosidimutans</name>
    <dbReference type="NCBI Taxonomy" id="496056"/>
    <lineage>
        <taxon>Bacteria</taxon>
        <taxon>Pseudomonadati</taxon>
        <taxon>Bacteroidota</taxon>
        <taxon>Sphingobacteriia</taxon>
        <taxon>Sphingobacteriales</taxon>
        <taxon>Sphingobacteriaceae</taxon>
        <taxon>Anseongella</taxon>
    </lineage>
</organism>
<dbReference type="InterPro" id="IPR008969">
    <property type="entry name" value="CarboxyPept-like_regulatory"/>
</dbReference>
<evidence type="ECO:0000256" key="1">
    <source>
        <dbReference type="ARBA" id="ARBA00004571"/>
    </source>
</evidence>
<evidence type="ECO:0000313" key="10">
    <source>
        <dbReference type="Proteomes" id="UP000295807"/>
    </source>
</evidence>
<evidence type="ECO:0000256" key="4">
    <source>
        <dbReference type="ARBA" id="ARBA00022692"/>
    </source>
</evidence>
<dbReference type="InterPro" id="IPR023997">
    <property type="entry name" value="TonB-dep_OMP_SusC/RagA_CS"/>
</dbReference>